<evidence type="ECO:0000313" key="2">
    <source>
        <dbReference type="EMBL" id="RZF32412.1"/>
    </source>
</evidence>
<protein>
    <recommendedName>
        <fullName evidence="4">Vesicular, overexpressed in cancer, prosurvival protein 1</fullName>
    </recommendedName>
</protein>
<name>A0A482WGJ2_LAOST</name>
<dbReference type="EMBL" id="QKKF02037264">
    <property type="protein sequence ID" value="RZF32412.1"/>
    <property type="molecule type" value="Genomic_DNA"/>
</dbReference>
<dbReference type="Proteomes" id="UP000291343">
    <property type="component" value="Unassembled WGS sequence"/>
</dbReference>
<accession>A0A482WGJ2</accession>
<sequence length="184" mass="20700">MARPSYMCNLLLKNITLPPDCQTASTVCCVGQCCFVNRHRKEVWENWYFWFVVILICLLVVTSFISYLAGSCKRKRHRLIRIRHTSRSAGSAPAAAVCGPEGIIQPHLLYNKKPRQHHTAFISNNPEDLKVEDVTGPLSPPYPPVQQVTIVRGSAPPLGFRQTSTYTELVLPPGYVDTDPHSKR</sequence>
<gene>
    <name evidence="2" type="ORF">LSTR_LSTR001876</name>
</gene>
<evidence type="ECO:0000313" key="3">
    <source>
        <dbReference type="Proteomes" id="UP000291343"/>
    </source>
</evidence>
<proteinExistence type="predicted"/>
<comment type="caution">
    <text evidence="2">The sequence shown here is derived from an EMBL/GenBank/DDBJ whole genome shotgun (WGS) entry which is preliminary data.</text>
</comment>
<keyword evidence="1" id="KW-1133">Transmembrane helix</keyword>
<dbReference type="AlphaFoldDB" id="A0A482WGJ2"/>
<keyword evidence="3" id="KW-1185">Reference proteome</keyword>
<reference evidence="2 3" key="1">
    <citation type="journal article" date="2017" name="Gigascience">
        <title>Genome sequence of the small brown planthopper, Laodelphax striatellus.</title>
        <authorList>
            <person name="Zhu J."/>
            <person name="Jiang F."/>
            <person name="Wang X."/>
            <person name="Yang P."/>
            <person name="Bao Y."/>
            <person name="Zhao W."/>
            <person name="Wang W."/>
            <person name="Lu H."/>
            <person name="Wang Q."/>
            <person name="Cui N."/>
            <person name="Li J."/>
            <person name="Chen X."/>
            <person name="Luo L."/>
            <person name="Yu J."/>
            <person name="Kang L."/>
            <person name="Cui F."/>
        </authorList>
    </citation>
    <scope>NUCLEOTIDE SEQUENCE [LARGE SCALE GENOMIC DNA]</scope>
    <source>
        <strain evidence="2">Lst14</strain>
    </source>
</reference>
<keyword evidence="1" id="KW-0472">Membrane</keyword>
<dbReference type="OrthoDB" id="6578935at2759"/>
<evidence type="ECO:0000256" key="1">
    <source>
        <dbReference type="SAM" id="Phobius"/>
    </source>
</evidence>
<dbReference type="InParanoid" id="A0A482WGJ2"/>
<evidence type="ECO:0008006" key="4">
    <source>
        <dbReference type="Google" id="ProtNLM"/>
    </source>
</evidence>
<keyword evidence="1" id="KW-0812">Transmembrane</keyword>
<organism evidence="2 3">
    <name type="scientific">Laodelphax striatellus</name>
    <name type="common">Small brown planthopper</name>
    <name type="synonym">Delphax striatella</name>
    <dbReference type="NCBI Taxonomy" id="195883"/>
    <lineage>
        <taxon>Eukaryota</taxon>
        <taxon>Metazoa</taxon>
        <taxon>Ecdysozoa</taxon>
        <taxon>Arthropoda</taxon>
        <taxon>Hexapoda</taxon>
        <taxon>Insecta</taxon>
        <taxon>Pterygota</taxon>
        <taxon>Neoptera</taxon>
        <taxon>Paraneoptera</taxon>
        <taxon>Hemiptera</taxon>
        <taxon>Auchenorrhyncha</taxon>
        <taxon>Fulgoroidea</taxon>
        <taxon>Delphacidae</taxon>
        <taxon>Criomorphinae</taxon>
        <taxon>Laodelphax</taxon>
    </lineage>
</organism>
<feature type="transmembrane region" description="Helical" evidence="1">
    <location>
        <begin position="47"/>
        <end position="69"/>
    </location>
</feature>